<dbReference type="Gene3D" id="1.10.1040.10">
    <property type="entry name" value="N-(1-d-carboxylethyl)-l-norvaline Dehydrogenase, domain 2"/>
    <property type="match status" value="1"/>
</dbReference>
<dbReference type="GO" id="GO:0004616">
    <property type="term" value="F:phosphogluconate dehydrogenase (decarboxylating) activity"/>
    <property type="evidence" value="ECO:0007669"/>
    <property type="project" value="UniProtKB-EC"/>
</dbReference>
<dbReference type="InterPro" id="IPR008927">
    <property type="entry name" value="6-PGluconate_DH-like_C_sf"/>
</dbReference>
<dbReference type="SUPFAM" id="SSF48179">
    <property type="entry name" value="6-phosphogluconate dehydrogenase C-terminal domain-like"/>
    <property type="match status" value="1"/>
</dbReference>
<comment type="catalytic activity">
    <reaction evidence="11 12 15">
        <text>6-phospho-D-gluconate + NADP(+) = D-ribulose 5-phosphate + CO2 + NADPH</text>
        <dbReference type="Rhea" id="RHEA:10116"/>
        <dbReference type="ChEBI" id="CHEBI:16526"/>
        <dbReference type="ChEBI" id="CHEBI:57783"/>
        <dbReference type="ChEBI" id="CHEBI:58121"/>
        <dbReference type="ChEBI" id="CHEBI:58349"/>
        <dbReference type="ChEBI" id="CHEBI:58759"/>
        <dbReference type="EC" id="1.1.1.44"/>
    </reaction>
</comment>
<dbReference type="SUPFAM" id="SSF51735">
    <property type="entry name" value="NAD(P)-binding Rossmann-fold domains"/>
    <property type="match status" value="1"/>
</dbReference>
<feature type="active site" description="Proton donor" evidence="13">
    <location>
        <position position="206"/>
    </location>
</feature>
<dbReference type="Proteomes" id="UP000320593">
    <property type="component" value="Unassembled WGS sequence"/>
</dbReference>
<reference evidence="17 18" key="1">
    <citation type="submission" date="2019-07" db="EMBL/GenBank/DDBJ databases">
        <title>Genomic Encyclopedia of Archaeal and Bacterial Type Strains, Phase II (KMG-II): from individual species to whole genera.</title>
        <authorList>
            <person name="Goeker M."/>
        </authorList>
    </citation>
    <scope>NUCLEOTIDE SEQUENCE [LARGE SCALE GENOMIC DNA]</scope>
    <source>
        <strain evidence="17 18">ATCC BAA-252</strain>
    </source>
</reference>
<feature type="binding site" description="in other chain" evidence="14">
    <location>
        <position position="304"/>
    </location>
    <ligand>
        <name>substrate</name>
        <note>ligand shared between dimeric partners</note>
    </ligand>
</feature>
<evidence type="ECO:0000256" key="15">
    <source>
        <dbReference type="RuleBase" id="RU000485"/>
    </source>
</evidence>
<dbReference type="NCBIfam" id="TIGR00873">
    <property type="entry name" value="gnd"/>
    <property type="match status" value="1"/>
</dbReference>
<comment type="subunit">
    <text evidence="4 12">Homodimer.</text>
</comment>
<feature type="active site" description="Proton acceptor" evidence="13">
    <location>
        <position position="199"/>
    </location>
</feature>
<dbReference type="Pfam" id="PF00393">
    <property type="entry name" value="6PGD"/>
    <property type="match status" value="1"/>
</dbReference>
<accession>A0A562TGC5</accession>
<comment type="similarity">
    <text evidence="3 12 15">Belongs to the 6-phosphogluconate dehydrogenase family.</text>
</comment>
<dbReference type="InterPro" id="IPR006114">
    <property type="entry name" value="6PGDH_C"/>
</dbReference>
<feature type="binding site" description="in other chain" evidence="14">
    <location>
        <position position="207"/>
    </location>
    <ligand>
        <name>substrate</name>
        <note>ligand shared between dimeric partners</note>
    </ligand>
</feature>
<feature type="binding site" description="in other chain" evidence="14">
    <location>
        <begin position="145"/>
        <end position="147"/>
    </location>
    <ligand>
        <name>substrate</name>
        <note>ligand shared between dimeric partners</note>
    </ligand>
</feature>
<evidence type="ECO:0000256" key="6">
    <source>
        <dbReference type="ARBA" id="ARBA00018193"/>
    </source>
</evidence>
<evidence type="ECO:0000256" key="7">
    <source>
        <dbReference type="ARBA" id="ARBA00022857"/>
    </source>
</evidence>
<keyword evidence="9 15" id="KW-0311">Gluconate utilization</keyword>
<evidence type="ECO:0000256" key="8">
    <source>
        <dbReference type="ARBA" id="ARBA00023002"/>
    </source>
</evidence>
<comment type="pathway">
    <text evidence="2 12 15">Carbohydrate degradation; pentose phosphate pathway; D-ribulose 5-phosphate from D-glucose 6-phosphate (oxidative stage): step 3/3.</text>
</comment>
<dbReference type="Gene3D" id="3.40.50.720">
    <property type="entry name" value="NAD(P)-binding Rossmann-like Domain"/>
    <property type="match status" value="1"/>
</dbReference>
<evidence type="ECO:0000256" key="5">
    <source>
        <dbReference type="ARBA" id="ARBA00013011"/>
    </source>
</evidence>
<dbReference type="UniPathway" id="UPA00115">
    <property type="reaction ID" value="UER00410"/>
</dbReference>
<feature type="binding site" description="in other chain" evidence="14">
    <location>
        <begin position="202"/>
        <end position="203"/>
    </location>
    <ligand>
        <name>substrate</name>
        <note>ligand shared between dimeric partners</note>
    </ligand>
</feature>
<name>A0A562TGC5_9HYPH</name>
<dbReference type="PROSITE" id="PS00461">
    <property type="entry name" value="6PGD"/>
    <property type="match status" value="1"/>
</dbReference>
<comment type="caution">
    <text evidence="17">The sequence shown here is derived from an EMBL/GenBank/DDBJ whole genome shotgun (WGS) entry which is preliminary data.</text>
</comment>
<evidence type="ECO:0000256" key="13">
    <source>
        <dbReference type="PIRSR" id="PIRSR000109-1"/>
    </source>
</evidence>
<protein>
    <recommendedName>
        <fullName evidence="6 12">6-phosphogluconate dehydrogenase, decarboxylating</fullName>
        <ecNumber evidence="5 12">1.1.1.44</ecNumber>
    </recommendedName>
</protein>
<dbReference type="PIRSF" id="PIRSF000109">
    <property type="entry name" value="6PGD"/>
    <property type="match status" value="1"/>
</dbReference>
<evidence type="ECO:0000259" key="16">
    <source>
        <dbReference type="SMART" id="SM01350"/>
    </source>
</evidence>
<evidence type="ECO:0000256" key="14">
    <source>
        <dbReference type="PIRSR" id="PIRSR000109-2"/>
    </source>
</evidence>
<proteinExistence type="inferred from homology"/>
<keyword evidence="10 12" id="KW-0570">Pentose shunt</keyword>
<dbReference type="SMART" id="SM01350">
    <property type="entry name" value="6PGD"/>
    <property type="match status" value="1"/>
</dbReference>
<evidence type="ECO:0000256" key="9">
    <source>
        <dbReference type="ARBA" id="ARBA00023064"/>
    </source>
</evidence>
<keyword evidence="8 12" id="KW-0560">Oxidoreductase</keyword>
<dbReference type="EC" id="1.1.1.44" evidence="5 12"/>
<dbReference type="PRINTS" id="PR00076">
    <property type="entry name" value="6PGDHDRGNASE"/>
</dbReference>
<evidence type="ECO:0000256" key="2">
    <source>
        <dbReference type="ARBA" id="ARBA00004874"/>
    </source>
</evidence>
<dbReference type="Pfam" id="PF03446">
    <property type="entry name" value="NAD_binding_2"/>
    <property type="match status" value="1"/>
</dbReference>
<dbReference type="AlphaFoldDB" id="A0A562TGC5"/>
<dbReference type="GO" id="GO:0019521">
    <property type="term" value="P:D-gluconate metabolic process"/>
    <property type="evidence" value="ECO:0007669"/>
    <property type="project" value="UniProtKB-KW"/>
</dbReference>
<dbReference type="InterPro" id="IPR036291">
    <property type="entry name" value="NAD(P)-bd_dom_sf"/>
</dbReference>
<dbReference type="InterPro" id="IPR006183">
    <property type="entry name" value="Pgluconate_DH"/>
</dbReference>
<evidence type="ECO:0000256" key="11">
    <source>
        <dbReference type="ARBA" id="ARBA00048640"/>
    </source>
</evidence>
<evidence type="ECO:0000256" key="12">
    <source>
        <dbReference type="PIRNR" id="PIRNR000109"/>
    </source>
</evidence>
<keyword evidence="18" id="KW-1185">Reference proteome</keyword>
<evidence type="ECO:0000256" key="3">
    <source>
        <dbReference type="ARBA" id="ARBA00008419"/>
    </source>
</evidence>
<dbReference type="GO" id="GO:0006098">
    <property type="term" value="P:pentose-phosphate shunt"/>
    <property type="evidence" value="ECO:0007669"/>
    <property type="project" value="UniProtKB-UniPathway"/>
</dbReference>
<evidence type="ECO:0000256" key="1">
    <source>
        <dbReference type="ARBA" id="ARBA00002526"/>
    </source>
</evidence>
<dbReference type="Gene3D" id="1.20.5.320">
    <property type="entry name" value="6-Phosphogluconate Dehydrogenase, domain 3"/>
    <property type="match status" value="1"/>
</dbReference>
<keyword evidence="7 12" id="KW-0521">NADP</keyword>
<dbReference type="NCBIfam" id="NF006765">
    <property type="entry name" value="PRK09287.1"/>
    <property type="match status" value="1"/>
</dbReference>
<dbReference type="PANTHER" id="PTHR11811">
    <property type="entry name" value="6-PHOSPHOGLUCONATE DEHYDROGENASE"/>
    <property type="match status" value="1"/>
</dbReference>
<dbReference type="InterPro" id="IPR013328">
    <property type="entry name" value="6PGD_dom2"/>
</dbReference>
<evidence type="ECO:0000313" key="18">
    <source>
        <dbReference type="Proteomes" id="UP000320593"/>
    </source>
</evidence>
<dbReference type="EMBL" id="VLLF01000001">
    <property type="protein sequence ID" value="TWI92647.1"/>
    <property type="molecule type" value="Genomic_DNA"/>
</dbReference>
<comment type="function">
    <text evidence="1 12">Catalyzes the oxidative decarboxylation of 6-phosphogluconate to ribulose 5-phosphate and CO(2), with concomitant reduction of NADP to NADPH.</text>
</comment>
<feature type="binding site" description="in other chain" evidence="14">
    <location>
        <position position="277"/>
    </location>
    <ligand>
        <name>substrate</name>
        <note>ligand shared between dimeric partners</note>
    </ligand>
</feature>
<feature type="binding site" evidence="14">
    <location>
        <position position="460"/>
    </location>
    <ligand>
        <name>substrate</name>
        <note>ligand shared between dimeric partners</note>
    </ligand>
</feature>
<dbReference type="InterPro" id="IPR006115">
    <property type="entry name" value="6PGDH_NADP-bd"/>
</dbReference>
<evidence type="ECO:0000256" key="10">
    <source>
        <dbReference type="ARBA" id="ARBA00023126"/>
    </source>
</evidence>
<feature type="domain" description="6-phosphogluconate dehydrogenase C-terminal" evidence="16">
    <location>
        <begin position="195"/>
        <end position="483"/>
    </location>
</feature>
<feature type="binding site" evidence="14">
    <location>
        <position position="466"/>
    </location>
    <ligand>
        <name>substrate</name>
        <note>ligand shared between dimeric partners</note>
    </ligand>
</feature>
<gene>
    <name evidence="17" type="ORF">JM93_00190</name>
</gene>
<dbReference type="RefSeq" id="WP_244300733.1">
    <property type="nucleotide sequence ID" value="NZ_SMLY01000087.1"/>
</dbReference>
<organism evidence="17 18">
    <name type="scientific">Roseibium hamelinense</name>
    <dbReference type="NCBI Taxonomy" id="150831"/>
    <lineage>
        <taxon>Bacteria</taxon>
        <taxon>Pseudomonadati</taxon>
        <taxon>Pseudomonadota</taxon>
        <taxon>Alphaproteobacteria</taxon>
        <taxon>Hyphomicrobiales</taxon>
        <taxon>Stappiaceae</taxon>
        <taxon>Roseibium</taxon>
    </lineage>
</organism>
<evidence type="ECO:0000313" key="17">
    <source>
        <dbReference type="EMBL" id="TWI92647.1"/>
    </source>
</evidence>
<evidence type="ECO:0000256" key="4">
    <source>
        <dbReference type="ARBA" id="ARBA00011738"/>
    </source>
</evidence>
<dbReference type="GO" id="GO:0050661">
    <property type="term" value="F:NADP binding"/>
    <property type="evidence" value="ECO:0007669"/>
    <property type="project" value="InterPro"/>
</dbReference>
<dbReference type="FunFam" id="1.10.1040.10:FF:000032">
    <property type="entry name" value="6-phosphogluconate dehydrogenase, decarboxylating"/>
    <property type="match status" value="1"/>
</dbReference>
<dbReference type="InterPro" id="IPR006113">
    <property type="entry name" value="6PGDH_Gnd/GntZ"/>
</dbReference>
<dbReference type="InterPro" id="IPR006184">
    <property type="entry name" value="6PGdom_BS"/>
</dbReference>
<sequence>MQHEQKSFYHDSGSRDRGNDIGIIGLGTMGGSLALNIAEKGFLVSIWDQNPDKAMSVYASAGAMRKSLHPVQTLSNFILSLRSPRTVLLMVPAGEPVDAVLRLLQPHLDVGDIVIDAGNSNFHDTNCRAETLDAIGLRYMGVGVSGGEAGARRGPAIMAGGDLDAWEHVKPIFEAIAARYGALPCAAHVGNDGAGHLVKAVHNGIEYADMQLIAEASGLLTRGLKLGYRASGAVFEDWNNGPLQSYLIEITSKIFKETDPETGKPLLDVILDCAEQKGTGRWTAIEALNLGVPAGVISAAVDFRFLSARPAERKDGQFVFSGSGAQLCAEDLSIADIEAALIAGKIISYTQGFQLIQEAADDNGWDIDLASVARIWRNGCIIRSAMLDEMASALAGAPGKSLMRSAYFAQQLSQTIPNLRKVARAGIQAGQPIPALMAALAYFDTARTSRCTANVIQAQRDYFGAHGFMRTDQPGTGFRGPWAHEKTRVLATA</sequence>
<feature type="binding site" description="in other chain" evidence="14">
    <location>
        <position position="119"/>
    </location>
    <ligand>
        <name>substrate</name>
        <note>ligand shared between dimeric partners</note>
    </ligand>
</feature>